<dbReference type="EMBL" id="BTGU01000072">
    <property type="protein sequence ID" value="GMN57743.1"/>
    <property type="molecule type" value="Genomic_DNA"/>
</dbReference>
<name>A0AA88DM07_FICCA</name>
<evidence type="ECO:0000313" key="2">
    <source>
        <dbReference type="EMBL" id="GMN57743.1"/>
    </source>
</evidence>
<proteinExistence type="predicted"/>
<protein>
    <submittedName>
        <fullName evidence="2">Uncharacterized protein</fullName>
    </submittedName>
</protein>
<sequence length="56" mass="5827">MEATTIVRFKSGKGDRSRGATGEGDGGRSYGVATELGRPAKMEAQGWLGIGAKENL</sequence>
<evidence type="ECO:0000313" key="3">
    <source>
        <dbReference type="Proteomes" id="UP001187192"/>
    </source>
</evidence>
<gene>
    <name evidence="2" type="ORF">TIFTF001_026851</name>
</gene>
<organism evidence="2 3">
    <name type="scientific">Ficus carica</name>
    <name type="common">Common fig</name>
    <dbReference type="NCBI Taxonomy" id="3494"/>
    <lineage>
        <taxon>Eukaryota</taxon>
        <taxon>Viridiplantae</taxon>
        <taxon>Streptophyta</taxon>
        <taxon>Embryophyta</taxon>
        <taxon>Tracheophyta</taxon>
        <taxon>Spermatophyta</taxon>
        <taxon>Magnoliopsida</taxon>
        <taxon>eudicotyledons</taxon>
        <taxon>Gunneridae</taxon>
        <taxon>Pentapetalae</taxon>
        <taxon>rosids</taxon>
        <taxon>fabids</taxon>
        <taxon>Rosales</taxon>
        <taxon>Moraceae</taxon>
        <taxon>Ficeae</taxon>
        <taxon>Ficus</taxon>
    </lineage>
</organism>
<accession>A0AA88DM07</accession>
<evidence type="ECO:0000256" key="1">
    <source>
        <dbReference type="SAM" id="MobiDB-lite"/>
    </source>
</evidence>
<keyword evidence="3" id="KW-1185">Reference proteome</keyword>
<reference evidence="2" key="1">
    <citation type="submission" date="2023-07" db="EMBL/GenBank/DDBJ databases">
        <title>draft genome sequence of fig (Ficus carica).</title>
        <authorList>
            <person name="Takahashi T."/>
            <person name="Nishimura K."/>
        </authorList>
    </citation>
    <scope>NUCLEOTIDE SEQUENCE</scope>
</reference>
<dbReference type="AlphaFoldDB" id="A0AA88DM07"/>
<feature type="region of interest" description="Disordered" evidence="1">
    <location>
        <begin position="1"/>
        <end position="36"/>
    </location>
</feature>
<comment type="caution">
    <text evidence="2">The sequence shown here is derived from an EMBL/GenBank/DDBJ whole genome shotgun (WGS) entry which is preliminary data.</text>
</comment>
<dbReference type="Proteomes" id="UP001187192">
    <property type="component" value="Unassembled WGS sequence"/>
</dbReference>